<feature type="short sequence motif" description="'HIGH' region" evidence="11">
    <location>
        <begin position="118"/>
        <end position="128"/>
    </location>
</feature>
<evidence type="ECO:0000256" key="10">
    <source>
        <dbReference type="ARBA" id="ARBA00049339"/>
    </source>
</evidence>
<keyword evidence="16" id="KW-1185">Reference proteome</keyword>
<reference evidence="15 16" key="1">
    <citation type="submission" date="2020-08" db="EMBL/GenBank/DDBJ databases">
        <title>Genomic Encyclopedia of Type Strains, Phase III (KMG-III): the genomes of soil and plant-associated and newly described type strains.</title>
        <authorList>
            <person name="Whitman W."/>
        </authorList>
    </citation>
    <scope>NUCLEOTIDE SEQUENCE [LARGE SCALE GENOMIC DNA]</scope>
    <source>
        <strain evidence="15 16">CECT 3287</strain>
    </source>
</reference>
<dbReference type="FunFam" id="1.10.730.10:FF:000006">
    <property type="entry name" value="Arginyl-tRNA synthetase 2, mitochondrial"/>
    <property type="match status" value="1"/>
</dbReference>
<feature type="domain" description="Arginyl tRNA synthetase N-terminal" evidence="14">
    <location>
        <begin position="1"/>
        <end position="82"/>
    </location>
</feature>
<feature type="domain" description="DALR anticodon binding" evidence="13">
    <location>
        <begin position="436"/>
        <end position="547"/>
    </location>
</feature>
<dbReference type="Pfam" id="PF03485">
    <property type="entry name" value="Arg_tRNA_synt_N"/>
    <property type="match status" value="1"/>
</dbReference>
<dbReference type="Gene3D" id="3.40.50.620">
    <property type="entry name" value="HUPs"/>
    <property type="match status" value="1"/>
</dbReference>
<dbReference type="InterPro" id="IPR009080">
    <property type="entry name" value="tRNAsynth_Ia_anticodon-bd"/>
</dbReference>
<dbReference type="GO" id="GO:0004814">
    <property type="term" value="F:arginine-tRNA ligase activity"/>
    <property type="evidence" value="ECO:0007669"/>
    <property type="project" value="UniProtKB-UniRule"/>
</dbReference>
<dbReference type="HAMAP" id="MF_00123">
    <property type="entry name" value="Arg_tRNA_synth"/>
    <property type="match status" value="1"/>
</dbReference>
<keyword evidence="9 11" id="KW-0030">Aminoacyl-tRNA synthetase</keyword>
<dbReference type="EMBL" id="JACHXF010000022">
    <property type="protein sequence ID" value="MBB3100085.1"/>
    <property type="molecule type" value="Genomic_DNA"/>
</dbReference>
<dbReference type="SUPFAM" id="SSF55190">
    <property type="entry name" value="Arginyl-tRNA synthetase (ArgRS), N-terminal 'additional' domain"/>
    <property type="match status" value="1"/>
</dbReference>
<evidence type="ECO:0000256" key="3">
    <source>
        <dbReference type="ARBA" id="ARBA00011245"/>
    </source>
</evidence>
<keyword evidence="5 11" id="KW-0436">Ligase</keyword>
<comment type="catalytic activity">
    <reaction evidence="10 11">
        <text>tRNA(Arg) + L-arginine + ATP = L-arginyl-tRNA(Arg) + AMP + diphosphate</text>
        <dbReference type="Rhea" id="RHEA:20301"/>
        <dbReference type="Rhea" id="RHEA-COMP:9658"/>
        <dbReference type="Rhea" id="RHEA-COMP:9673"/>
        <dbReference type="ChEBI" id="CHEBI:30616"/>
        <dbReference type="ChEBI" id="CHEBI:32682"/>
        <dbReference type="ChEBI" id="CHEBI:33019"/>
        <dbReference type="ChEBI" id="CHEBI:78442"/>
        <dbReference type="ChEBI" id="CHEBI:78513"/>
        <dbReference type="ChEBI" id="CHEBI:456215"/>
        <dbReference type="EC" id="6.1.1.19"/>
    </reaction>
</comment>
<evidence type="ECO:0000259" key="13">
    <source>
        <dbReference type="SMART" id="SM00836"/>
    </source>
</evidence>
<evidence type="ECO:0000259" key="14">
    <source>
        <dbReference type="SMART" id="SM01016"/>
    </source>
</evidence>
<dbReference type="Proteomes" id="UP000590749">
    <property type="component" value="Unassembled WGS sequence"/>
</dbReference>
<evidence type="ECO:0000256" key="5">
    <source>
        <dbReference type="ARBA" id="ARBA00022598"/>
    </source>
</evidence>
<dbReference type="PRINTS" id="PR01038">
    <property type="entry name" value="TRNASYNTHARG"/>
</dbReference>
<gene>
    <name evidence="11" type="primary">argS</name>
    <name evidence="15" type="ORF">FHR83_007803</name>
</gene>
<keyword evidence="4 11" id="KW-0963">Cytoplasm</keyword>
<accession>A0A7W5APX4</accession>
<comment type="similarity">
    <text evidence="2 11 12">Belongs to the class-I aminoacyl-tRNA synthetase family.</text>
</comment>
<name>A0A7W5APX4_9ACTN</name>
<keyword evidence="6 11" id="KW-0547">Nucleotide-binding</keyword>
<dbReference type="Gene3D" id="1.10.730.10">
    <property type="entry name" value="Isoleucyl-tRNA Synthetase, Domain 1"/>
    <property type="match status" value="1"/>
</dbReference>
<dbReference type="Pfam" id="PF00750">
    <property type="entry name" value="tRNA-synt_1d"/>
    <property type="match status" value="1"/>
</dbReference>
<evidence type="ECO:0000256" key="12">
    <source>
        <dbReference type="RuleBase" id="RU363038"/>
    </source>
</evidence>
<evidence type="ECO:0000256" key="1">
    <source>
        <dbReference type="ARBA" id="ARBA00004496"/>
    </source>
</evidence>
<evidence type="ECO:0000256" key="2">
    <source>
        <dbReference type="ARBA" id="ARBA00005594"/>
    </source>
</evidence>
<dbReference type="CDD" id="cd00671">
    <property type="entry name" value="ArgRS_core"/>
    <property type="match status" value="1"/>
</dbReference>
<dbReference type="CDD" id="cd07956">
    <property type="entry name" value="Anticodon_Ia_Arg"/>
    <property type="match status" value="1"/>
</dbReference>
<dbReference type="SUPFAM" id="SSF52374">
    <property type="entry name" value="Nucleotidylyl transferase"/>
    <property type="match status" value="1"/>
</dbReference>
<sequence>MNLESLLHDRLAPAFAAVAGTPVDPAVRSSPHADLQSGAALALAGRLHRPPREIAAEVAATADLTGIAEVTVSGPGFLNLTVADDWIATALDAIAGDPRLGVPPVPDPKRIVIDYSSPNLAKEMHVGHLRSTIIGDSLARLLDWQGHDVHRVNHIGDWGTPFGMLLEHLAEAADGTGHSLAGLTAFYRAARVRFDTDEDFRIRARLRVVALQNGDGPTRELWRRLVAQSEKAFLGVYDRLGVTLGPEHFAGESTYQDELAGIAAELAEKGLLTESDGALCAFPAGFTGRDGAPLPLIVRKADGGFGYAATDLAALRHRVSDLGADELLYVVGSPQRIHFGMVFAVARAAGWLPETVSAEHIGFGSILGADGKMLKTRAGDTVRLSGLLDEADSRATDPALGIAAIKYADLSGDRRGDYVFDWDRMLASTGNTGPYLQFAYARICSISRRAEGAPGPIRITEPAERALALALMGFEPALTAAAGPREPHRIATYLYELASTFSRFYERCRVIDAEPETRSSRLALCALTARTLHTGMFLLGVEALDQI</sequence>
<dbReference type="GO" id="GO:0005737">
    <property type="term" value="C:cytoplasm"/>
    <property type="evidence" value="ECO:0007669"/>
    <property type="project" value="UniProtKB-SubCell"/>
</dbReference>
<keyword evidence="8 11" id="KW-0648">Protein biosynthesis</keyword>
<dbReference type="RefSeq" id="WP_183226145.1">
    <property type="nucleotide sequence ID" value="NZ_BMPW01000012.1"/>
</dbReference>
<dbReference type="InterPro" id="IPR001412">
    <property type="entry name" value="aa-tRNA-synth_I_CS"/>
</dbReference>
<comment type="subcellular location">
    <subcellularLocation>
        <location evidence="1 11">Cytoplasm</location>
    </subcellularLocation>
</comment>
<dbReference type="AlphaFoldDB" id="A0A7W5APX4"/>
<proteinExistence type="inferred from homology"/>
<evidence type="ECO:0000313" key="15">
    <source>
        <dbReference type="EMBL" id="MBB3100085.1"/>
    </source>
</evidence>
<dbReference type="SMART" id="SM00836">
    <property type="entry name" value="DALR_1"/>
    <property type="match status" value="1"/>
</dbReference>
<evidence type="ECO:0000256" key="7">
    <source>
        <dbReference type="ARBA" id="ARBA00022840"/>
    </source>
</evidence>
<organism evidence="15 16">
    <name type="scientific">Actinoplanes campanulatus</name>
    <dbReference type="NCBI Taxonomy" id="113559"/>
    <lineage>
        <taxon>Bacteria</taxon>
        <taxon>Bacillati</taxon>
        <taxon>Actinomycetota</taxon>
        <taxon>Actinomycetes</taxon>
        <taxon>Micromonosporales</taxon>
        <taxon>Micromonosporaceae</taxon>
        <taxon>Actinoplanes</taxon>
    </lineage>
</organism>
<dbReference type="GO" id="GO:0005524">
    <property type="term" value="F:ATP binding"/>
    <property type="evidence" value="ECO:0007669"/>
    <property type="project" value="UniProtKB-UniRule"/>
</dbReference>
<dbReference type="EC" id="6.1.1.19" evidence="11"/>
<evidence type="ECO:0000256" key="8">
    <source>
        <dbReference type="ARBA" id="ARBA00022917"/>
    </source>
</evidence>
<keyword evidence="7 11" id="KW-0067">ATP-binding</keyword>
<evidence type="ECO:0000256" key="4">
    <source>
        <dbReference type="ARBA" id="ARBA00022490"/>
    </source>
</evidence>
<dbReference type="NCBIfam" id="TIGR00456">
    <property type="entry name" value="argS"/>
    <property type="match status" value="1"/>
</dbReference>
<evidence type="ECO:0000256" key="9">
    <source>
        <dbReference type="ARBA" id="ARBA00023146"/>
    </source>
</evidence>
<dbReference type="Pfam" id="PF05746">
    <property type="entry name" value="DALR_1"/>
    <property type="match status" value="1"/>
</dbReference>
<protein>
    <recommendedName>
        <fullName evidence="11">Arginine--tRNA ligase</fullName>
        <ecNumber evidence="11">6.1.1.19</ecNumber>
    </recommendedName>
    <alternativeName>
        <fullName evidence="11">Arginyl-tRNA synthetase</fullName>
        <shortName evidence="11">ArgRS</shortName>
    </alternativeName>
</protein>
<dbReference type="InterPro" id="IPR005148">
    <property type="entry name" value="Arg-tRNA-synth_N"/>
</dbReference>
<dbReference type="Gene3D" id="3.30.1360.70">
    <property type="entry name" value="Arginyl tRNA synthetase N-terminal domain"/>
    <property type="match status" value="1"/>
</dbReference>
<dbReference type="PANTHER" id="PTHR11956">
    <property type="entry name" value="ARGINYL-TRNA SYNTHETASE"/>
    <property type="match status" value="1"/>
</dbReference>
<dbReference type="SUPFAM" id="SSF47323">
    <property type="entry name" value="Anticodon-binding domain of a subclass of class I aminoacyl-tRNA synthetases"/>
    <property type="match status" value="1"/>
</dbReference>
<dbReference type="InterPro" id="IPR008909">
    <property type="entry name" value="DALR_anticod-bd"/>
</dbReference>
<comment type="caution">
    <text evidence="15">The sequence shown here is derived from an EMBL/GenBank/DDBJ whole genome shotgun (WGS) entry which is preliminary data.</text>
</comment>
<dbReference type="InterPro" id="IPR014729">
    <property type="entry name" value="Rossmann-like_a/b/a_fold"/>
</dbReference>
<evidence type="ECO:0000256" key="6">
    <source>
        <dbReference type="ARBA" id="ARBA00022741"/>
    </source>
</evidence>
<dbReference type="PANTHER" id="PTHR11956:SF5">
    <property type="entry name" value="ARGININE--TRNA LIGASE, CYTOPLASMIC"/>
    <property type="match status" value="1"/>
</dbReference>
<dbReference type="PROSITE" id="PS00178">
    <property type="entry name" value="AA_TRNA_LIGASE_I"/>
    <property type="match status" value="1"/>
</dbReference>
<dbReference type="FunFam" id="3.40.50.620:FF:000116">
    <property type="entry name" value="Arginine--tRNA ligase"/>
    <property type="match status" value="1"/>
</dbReference>
<dbReference type="InterPro" id="IPR001278">
    <property type="entry name" value="Arg-tRNA-ligase"/>
</dbReference>
<comment type="subunit">
    <text evidence="3 11">Monomer.</text>
</comment>
<dbReference type="GO" id="GO:0006420">
    <property type="term" value="P:arginyl-tRNA aminoacylation"/>
    <property type="evidence" value="ECO:0007669"/>
    <property type="project" value="UniProtKB-UniRule"/>
</dbReference>
<dbReference type="InterPro" id="IPR036695">
    <property type="entry name" value="Arg-tRNA-synth_N_sf"/>
</dbReference>
<evidence type="ECO:0000313" key="16">
    <source>
        <dbReference type="Proteomes" id="UP000590749"/>
    </source>
</evidence>
<dbReference type="SMART" id="SM01016">
    <property type="entry name" value="Arg_tRNA_synt_N"/>
    <property type="match status" value="1"/>
</dbReference>
<dbReference type="InterPro" id="IPR035684">
    <property type="entry name" value="ArgRS_core"/>
</dbReference>
<evidence type="ECO:0000256" key="11">
    <source>
        <dbReference type="HAMAP-Rule" id="MF_00123"/>
    </source>
</evidence>